<dbReference type="EMBL" id="FUYL01000010">
    <property type="protein sequence ID" value="SKB72998.1"/>
    <property type="molecule type" value="Genomic_DNA"/>
</dbReference>
<evidence type="ECO:0000256" key="2">
    <source>
        <dbReference type="ARBA" id="ARBA00009320"/>
    </source>
</evidence>
<dbReference type="FunFam" id="3.20.10.10:FF:000002">
    <property type="entry name" value="D-alanine aminotransferase"/>
    <property type="match status" value="1"/>
</dbReference>
<dbReference type="Pfam" id="PF01063">
    <property type="entry name" value="Aminotran_4"/>
    <property type="match status" value="1"/>
</dbReference>
<sequence length="282" mass="32074">MKYPDKVYLNGNIVPPEDAKISVFDRGFIFGDGIYEVMVQIDGKFFYEKAHLNRLQEGLNKINIAFDTSNLLIEIEKLLSVSELTGKDCLLYIQITRGVAPRQHSYPSDIVPTIMMYAVPKVLPQINSVNAKVITREDFRWSRCDIKMTSLLGNVMLNEEAMQHQCFETILHRDGFFTEASHCNVFFVKDGVVLTHPANELILDGITRQVVFELCKSLDIEIRETPVSINDISEIDEAFLTGTSTQIASIQQIDDHILYKENKIGPVTQKLQEAFLKIKTIN</sequence>
<name>A0A1T5DMR5_9FLAO</name>
<dbReference type="SUPFAM" id="SSF56752">
    <property type="entry name" value="D-aminoacid aminotransferase-like PLP-dependent enzymes"/>
    <property type="match status" value="1"/>
</dbReference>
<keyword evidence="7" id="KW-1185">Reference proteome</keyword>
<dbReference type="InterPro" id="IPR050571">
    <property type="entry name" value="Class-IV_PLP-Dep_Aminotrnsfr"/>
</dbReference>
<dbReference type="GO" id="GO:0005829">
    <property type="term" value="C:cytosol"/>
    <property type="evidence" value="ECO:0007669"/>
    <property type="project" value="TreeGrafter"/>
</dbReference>
<dbReference type="GO" id="GO:0008652">
    <property type="term" value="P:amino acid biosynthetic process"/>
    <property type="evidence" value="ECO:0007669"/>
    <property type="project" value="UniProtKB-ARBA"/>
</dbReference>
<dbReference type="PANTHER" id="PTHR42743:SF10">
    <property type="entry name" value="D-ALANINE AMINOTRANSFERASE"/>
    <property type="match status" value="1"/>
</dbReference>
<dbReference type="GO" id="GO:0003824">
    <property type="term" value="F:catalytic activity"/>
    <property type="evidence" value="ECO:0007669"/>
    <property type="project" value="InterPro"/>
</dbReference>
<dbReference type="InterPro" id="IPR018300">
    <property type="entry name" value="Aminotrans_IV_CS"/>
</dbReference>
<dbReference type="RefSeq" id="WP_079513411.1">
    <property type="nucleotide sequence ID" value="NZ_FUYL01000010.1"/>
</dbReference>
<evidence type="ECO:0000313" key="6">
    <source>
        <dbReference type="EMBL" id="SKB72998.1"/>
    </source>
</evidence>
<evidence type="ECO:0000256" key="4">
    <source>
        <dbReference type="RuleBase" id="RU004106"/>
    </source>
</evidence>
<dbReference type="PANTHER" id="PTHR42743">
    <property type="entry name" value="AMINO-ACID AMINOTRANSFERASE"/>
    <property type="match status" value="1"/>
</dbReference>
<dbReference type="InterPro" id="IPR036038">
    <property type="entry name" value="Aminotransferase-like"/>
</dbReference>
<dbReference type="InterPro" id="IPR001544">
    <property type="entry name" value="Aminotrans_IV"/>
</dbReference>
<evidence type="ECO:0000256" key="3">
    <source>
        <dbReference type="ARBA" id="ARBA00022898"/>
    </source>
</evidence>
<keyword evidence="3 5" id="KW-0663">Pyridoxal phosphate</keyword>
<comment type="cofactor">
    <cofactor evidence="1 5">
        <name>pyridoxal 5'-phosphate</name>
        <dbReference type="ChEBI" id="CHEBI:597326"/>
    </cofactor>
</comment>
<evidence type="ECO:0000256" key="1">
    <source>
        <dbReference type="ARBA" id="ARBA00001933"/>
    </source>
</evidence>
<proteinExistence type="inferred from homology"/>
<dbReference type="InterPro" id="IPR043132">
    <property type="entry name" value="BCAT-like_C"/>
</dbReference>
<dbReference type="OrthoDB" id="9804984at2"/>
<comment type="similarity">
    <text evidence="2 4">Belongs to the class-IV pyridoxal-phosphate-dependent aminotransferase family.</text>
</comment>
<dbReference type="AlphaFoldDB" id="A0A1T5DMR5"/>
<dbReference type="Gene3D" id="3.20.10.10">
    <property type="entry name" value="D-amino Acid Aminotransferase, subunit A, domain 2"/>
    <property type="match status" value="1"/>
</dbReference>
<protein>
    <submittedName>
        <fullName evidence="6">D-alanine transaminase</fullName>
    </submittedName>
</protein>
<evidence type="ECO:0000256" key="5">
    <source>
        <dbReference type="RuleBase" id="RU004516"/>
    </source>
</evidence>
<dbReference type="GO" id="GO:0046394">
    <property type="term" value="P:carboxylic acid biosynthetic process"/>
    <property type="evidence" value="ECO:0007669"/>
    <property type="project" value="UniProtKB-ARBA"/>
</dbReference>
<organism evidence="6 7">
    <name type="scientific">Maribacter arcticus</name>
    <dbReference type="NCBI Taxonomy" id="561365"/>
    <lineage>
        <taxon>Bacteria</taxon>
        <taxon>Pseudomonadati</taxon>
        <taxon>Bacteroidota</taxon>
        <taxon>Flavobacteriia</taxon>
        <taxon>Flavobacteriales</taxon>
        <taxon>Flavobacteriaceae</taxon>
        <taxon>Maribacter</taxon>
    </lineage>
</organism>
<dbReference type="STRING" id="561365.SAMN05660866_02987"/>
<dbReference type="Gene3D" id="3.30.470.10">
    <property type="match status" value="1"/>
</dbReference>
<dbReference type="Proteomes" id="UP000190339">
    <property type="component" value="Unassembled WGS sequence"/>
</dbReference>
<accession>A0A1T5DMR5</accession>
<reference evidence="7" key="1">
    <citation type="submission" date="2017-02" db="EMBL/GenBank/DDBJ databases">
        <authorList>
            <person name="Varghese N."/>
            <person name="Submissions S."/>
        </authorList>
    </citation>
    <scope>NUCLEOTIDE SEQUENCE [LARGE SCALE GENOMIC DNA]</scope>
    <source>
        <strain evidence="7">DSM 23546</strain>
    </source>
</reference>
<gene>
    <name evidence="6" type="ORF">SAMN05660866_02987</name>
</gene>
<dbReference type="PROSITE" id="PS00770">
    <property type="entry name" value="AA_TRANSFER_CLASS_4"/>
    <property type="match status" value="1"/>
</dbReference>
<evidence type="ECO:0000313" key="7">
    <source>
        <dbReference type="Proteomes" id="UP000190339"/>
    </source>
</evidence>
<dbReference type="InterPro" id="IPR043131">
    <property type="entry name" value="BCAT-like_N"/>
</dbReference>